<proteinExistence type="inferred from homology"/>
<dbReference type="Proteomes" id="UP000297986">
    <property type="component" value="Unassembled WGS sequence"/>
</dbReference>
<keyword evidence="2" id="KW-1133">Transmembrane helix</keyword>
<comment type="similarity">
    <text evidence="1">Belongs to the UPF0177 family.</text>
</comment>
<keyword evidence="4" id="KW-0378">Hydrolase</keyword>
<dbReference type="OrthoDB" id="95797at2"/>
<evidence type="ECO:0000256" key="1">
    <source>
        <dbReference type="ARBA" id="ARBA00009067"/>
    </source>
</evidence>
<evidence type="ECO:0000256" key="2">
    <source>
        <dbReference type="SAM" id="Phobius"/>
    </source>
</evidence>
<feature type="domain" description="CAAX prenyl protease 2/Lysostaphin resistance protein A-like" evidence="3">
    <location>
        <begin position="153"/>
        <end position="240"/>
    </location>
</feature>
<keyword evidence="5" id="KW-1185">Reference proteome</keyword>
<dbReference type="InterPro" id="IPR003675">
    <property type="entry name" value="Rce1/LyrA-like_dom"/>
</dbReference>
<keyword evidence="2" id="KW-0812">Transmembrane</keyword>
<dbReference type="GO" id="GO:0004175">
    <property type="term" value="F:endopeptidase activity"/>
    <property type="evidence" value="ECO:0007669"/>
    <property type="project" value="UniProtKB-ARBA"/>
</dbReference>
<feature type="transmembrane region" description="Helical" evidence="2">
    <location>
        <begin position="228"/>
        <end position="250"/>
    </location>
</feature>
<comment type="caution">
    <text evidence="4">The sequence shown here is derived from an EMBL/GenBank/DDBJ whole genome shotgun (WGS) entry which is preliminary data.</text>
</comment>
<dbReference type="GO" id="GO:0080120">
    <property type="term" value="P:CAAX-box protein maturation"/>
    <property type="evidence" value="ECO:0007669"/>
    <property type="project" value="UniProtKB-ARBA"/>
</dbReference>
<dbReference type="GO" id="GO:0008237">
    <property type="term" value="F:metallopeptidase activity"/>
    <property type="evidence" value="ECO:0007669"/>
    <property type="project" value="UniProtKB-KW"/>
</dbReference>
<keyword evidence="4" id="KW-0645">Protease</keyword>
<name>A0A4Z1DU11_9STRE</name>
<keyword evidence="2" id="KW-0472">Membrane</keyword>
<accession>A0A4Z1DU11</accession>
<feature type="transmembrane region" description="Helical" evidence="2">
    <location>
        <begin position="21"/>
        <end position="45"/>
    </location>
</feature>
<reference evidence="4 5" key="1">
    <citation type="submission" date="2019-04" db="EMBL/GenBank/DDBJ databases">
        <title>Genome sequencing of Streptococcus rubneri DSM 26920(T).</title>
        <authorList>
            <person name="Kook J.-K."/>
            <person name="Park S.-N."/>
            <person name="Lim Y.K."/>
        </authorList>
    </citation>
    <scope>NUCLEOTIDE SEQUENCE [LARGE SCALE GENOMIC DNA]</scope>
    <source>
        <strain evidence="4 5">DSM 26920</strain>
    </source>
</reference>
<feature type="transmembrane region" description="Helical" evidence="2">
    <location>
        <begin position="100"/>
        <end position="119"/>
    </location>
</feature>
<evidence type="ECO:0000259" key="3">
    <source>
        <dbReference type="Pfam" id="PF02517"/>
    </source>
</evidence>
<dbReference type="GO" id="GO:0006508">
    <property type="term" value="P:proteolysis"/>
    <property type="evidence" value="ECO:0007669"/>
    <property type="project" value="UniProtKB-KW"/>
</dbReference>
<evidence type="ECO:0000313" key="4">
    <source>
        <dbReference type="EMBL" id="TGN91715.1"/>
    </source>
</evidence>
<dbReference type="Pfam" id="PF02517">
    <property type="entry name" value="Rce1-like"/>
    <property type="match status" value="1"/>
</dbReference>
<gene>
    <name evidence="4" type="ORF">E5S68_01785</name>
</gene>
<sequence>MNILKFIRPEKPLKELKWHDIAIVTAIMFGQFIVWSTELFLASLHPVAQTVSTATETATNTATDGAAYSSNFTLQIILLALAVGYLLLRSFDFKQLPIRFKWSTLLWVPFLFAIVGFFGDIVTTVSGEYDYFNITLLPYINPIQIIHKFLALSPMAIAYGLLNGFYEEFFFLGLMTSVNDKYKWWALAYSTLIRVSFHTYQGLLWAVVIGIVYGLFYYVMYKKVVKNLLPFFLMHALADMFGSSLLYLLINWGS</sequence>
<dbReference type="AlphaFoldDB" id="A0A4Z1DU11"/>
<feature type="transmembrane region" description="Helical" evidence="2">
    <location>
        <begin position="65"/>
        <end position="88"/>
    </location>
</feature>
<feature type="transmembrane region" description="Helical" evidence="2">
    <location>
        <begin position="203"/>
        <end position="221"/>
    </location>
</feature>
<protein>
    <submittedName>
        <fullName evidence="4">CPBP family intramembrane metalloprotease</fullName>
    </submittedName>
</protein>
<organism evidence="4 5">
    <name type="scientific">Streptococcus rubneri</name>
    <dbReference type="NCBI Taxonomy" id="1234680"/>
    <lineage>
        <taxon>Bacteria</taxon>
        <taxon>Bacillati</taxon>
        <taxon>Bacillota</taxon>
        <taxon>Bacilli</taxon>
        <taxon>Lactobacillales</taxon>
        <taxon>Streptococcaceae</taxon>
        <taxon>Streptococcus</taxon>
    </lineage>
</organism>
<evidence type="ECO:0000313" key="5">
    <source>
        <dbReference type="Proteomes" id="UP000297986"/>
    </source>
</evidence>
<keyword evidence="4" id="KW-0482">Metalloprotease</keyword>
<dbReference type="RefSeq" id="WP_135782109.1">
    <property type="nucleotide sequence ID" value="NZ_MRXY01000011.1"/>
</dbReference>
<dbReference type="EMBL" id="SRRP01000001">
    <property type="protein sequence ID" value="TGN91715.1"/>
    <property type="molecule type" value="Genomic_DNA"/>
</dbReference>